<feature type="transmembrane region" description="Helical" evidence="7">
    <location>
        <begin position="100"/>
        <end position="121"/>
    </location>
</feature>
<accession>A0ABT1RTA5</accession>
<comment type="subcellular location">
    <subcellularLocation>
        <location evidence="1">Cell membrane</location>
        <topology evidence="1">Multi-pass membrane protein</topology>
    </subcellularLocation>
</comment>
<dbReference type="InterPro" id="IPR000620">
    <property type="entry name" value="EamA_dom"/>
</dbReference>
<feature type="transmembrane region" description="Helical" evidence="7">
    <location>
        <begin position="74"/>
        <end position="94"/>
    </location>
</feature>
<evidence type="ECO:0000256" key="2">
    <source>
        <dbReference type="ARBA" id="ARBA00007362"/>
    </source>
</evidence>
<keyword evidence="5 7" id="KW-1133">Transmembrane helix</keyword>
<name>A0ABT1RTA5_9FIRM</name>
<feature type="transmembrane region" description="Helical" evidence="7">
    <location>
        <begin position="130"/>
        <end position="149"/>
    </location>
</feature>
<organism evidence="9 10">
    <name type="scientific">Anaerovorax odorimutans</name>
    <dbReference type="NCBI Taxonomy" id="109327"/>
    <lineage>
        <taxon>Bacteria</taxon>
        <taxon>Bacillati</taxon>
        <taxon>Bacillota</taxon>
        <taxon>Clostridia</taxon>
        <taxon>Peptostreptococcales</taxon>
        <taxon>Anaerovoracaceae</taxon>
        <taxon>Anaerovorax</taxon>
    </lineage>
</organism>
<evidence type="ECO:0000313" key="9">
    <source>
        <dbReference type="EMBL" id="MCQ4638435.1"/>
    </source>
</evidence>
<comment type="caution">
    <text evidence="9">The sequence shown here is derived from an EMBL/GenBank/DDBJ whole genome shotgun (WGS) entry which is preliminary data.</text>
</comment>
<protein>
    <submittedName>
        <fullName evidence="9">DMT family transporter</fullName>
    </submittedName>
</protein>
<dbReference type="InterPro" id="IPR037185">
    <property type="entry name" value="EmrE-like"/>
</dbReference>
<keyword evidence="10" id="KW-1185">Reference proteome</keyword>
<dbReference type="Pfam" id="PF00892">
    <property type="entry name" value="EamA"/>
    <property type="match status" value="2"/>
</dbReference>
<dbReference type="EMBL" id="JANFXK010000029">
    <property type="protein sequence ID" value="MCQ4638435.1"/>
    <property type="molecule type" value="Genomic_DNA"/>
</dbReference>
<gene>
    <name evidence="9" type="ORF">NE619_17020</name>
</gene>
<sequence length="304" mass="33342">MDKGKNIYWLMVLAALFWAGAFIAGKFAVPYIPTFTLTFLRFFFASLVLFFLTAAARRKEGGKAFRLKREHVPVFLFTGIVGMFGYHVFFFIALKYTTAINSSIIGAMNPIVTTIIAALFLRAKIPGRQAVGIALSFIGVVLTISGASWQTLSSMSFNRGDLWMLAAVVCWAAYGVFSKSKGSKIPPFWLTYYSFLVCTLILIPFAVWEKPWRILGEIPAAGWIAVLYMSIFASVGGYLIQQIAIKRIGPSRTSIFINLVPVFSMALAVLILGETLEPVKLATAGIIIAGVCICQLSGRGEEKG</sequence>
<evidence type="ECO:0000256" key="7">
    <source>
        <dbReference type="SAM" id="Phobius"/>
    </source>
</evidence>
<feature type="transmembrane region" description="Helical" evidence="7">
    <location>
        <begin position="7"/>
        <end position="25"/>
    </location>
</feature>
<keyword evidence="6 7" id="KW-0472">Membrane</keyword>
<evidence type="ECO:0000256" key="3">
    <source>
        <dbReference type="ARBA" id="ARBA00022475"/>
    </source>
</evidence>
<feature type="domain" description="EamA" evidence="8">
    <location>
        <begin position="159"/>
        <end position="293"/>
    </location>
</feature>
<dbReference type="Proteomes" id="UP001524502">
    <property type="component" value="Unassembled WGS sequence"/>
</dbReference>
<dbReference type="InterPro" id="IPR050638">
    <property type="entry name" value="AA-Vitamin_Transporters"/>
</dbReference>
<feature type="transmembrane region" description="Helical" evidence="7">
    <location>
        <begin position="161"/>
        <end position="177"/>
    </location>
</feature>
<evidence type="ECO:0000256" key="5">
    <source>
        <dbReference type="ARBA" id="ARBA00022989"/>
    </source>
</evidence>
<evidence type="ECO:0000256" key="4">
    <source>
        <dbReference type="ARBA" id="ARBA00022692"/>
    </source>
</evidence>
<dbReference type="PANTHER" id="PTHR32322">
    <property type="entry name" value="INNER MEMBRANE TRANSPORTER"/>
    <property type="match status" value="1"/>
</dbReference>
<dbReference type="SUPFAM" id="SSF103481">
    <property type="entry name" value="Multidrug resistance efflux transporter EmrE"/>
    <property type="match status" value="2"/>
</dbReference>
<feature type="transmembrane region" description="Helical" evidence="7">
    <location>
        <begin position="253"/>
        <end position="273"/>
    </location>
</feature>
<evidence type="ECO:0000256" key="6">
    <source>
        <dbReference type="ARBA" id="ARBA00023136"/>
    </source>
</evidence>
<dbReference type="PANTHER" id="PTHR32322:SF18">
    <property type="entry name" value="S-ADENOSYLMETHIONINE_S-ADENOSYLHOMOCYSTEINE TRANSPORTER"/>
    <property type="match status" value="1"/>
</dbReference>
<comment type="similarity">
    <text evidence="2">Belongs to the EamA transporter family.</text>
</comment>
<keyword evidence="4 7" id="KW-0812">Transmembrane</keyword>
<feature type="transmembrane region" description="Helical" evidence="7">
    <location>
        <begin position="31"/>
        <end position="53"/>
    </location>
</feature>
<feature type="domain" description="EamA" evidence="8">
    <location>
        <begin position="8"/>
        <end position="144"/>
    </location>
</feature>
<feature type="transmembrane region" description="Helical" evidence="7">
    <location>
        <begin position="220"/>
        <end position="241"/>
    </location>
</feature>
<feature type="transmembrane region" description="Helical" evidence="7">
    <location>
        <begin position="189"/>
        <end position="208"/>
    </location>
</feature>
<reference evidence="9 10" key="1">
    <citation type="submission" date="2022-06" db="EMBL/GenBank/DDBJ databases">
        <title>Isolation of gut microbiota from human fecal samples.</title>
        <authorList>
            <person name="Pamer E.G."/>
            <person name="Barat B."/>
            <person name="Waligurski E."/>
            <person name="Medina S."/>
            <person name="Paddock L."/>
            <person name="Mostad J."/>
        </authorList>
    </citation>
    <scope>NUCLEOTIDE SEQUENCE [LARGE SCALE GENOMIC DNA]</scope>
    <source>
        <strain evidence="9 10">SL.3.17</strain>
    </source>
</reference>
<keyword evidence="3" id="KW-1003">Cell membrane</keyword>
<proteinExistence type="inferred from homology"/>
<evidence type="ECO:0000313" key="10">
    <source>
        <dbReference type="Proteomes" id="UP001524502"/>
    </source>
</evidence>
<dbReference type="RefSeq" id="WP_256133632.1">
    <property type="nucleotide sequence ID" value="NZ_JANFXK010000029.1"/>
</dbReference>
<evidence type="ECO:0000256" key="1">
    <source>
        <dbReference type="ARBA" id="ARBA00004651"/>
    </source>
</evidence>
<evidence type="ECO:0000259" key="8">
    <source>
        <dbReference type="Pfam" id="PF00892"/>
    </source>
</evidence>